<feature type="chain" id="PRO_5028286140" evidence="1">
    <location>
        <begin position="20"/>
        <end position="60"/>
    </location>
</feature>
<gene>
    <name evidence="2" type="ORF">MENT_LOCUS37600</name>
</gene>
<reference evidence="2 3" key="1">
    <citation type="submission" date="2020-08" db="EMBL/GenBank/DDBJ databases">
        <authorList>
            <person name="Koutsovoulos G."/>
            <person name="Danchin GJ E."/>
        </authorList>
    </citation>
    <scope>NUCLEOTIDE SEQUENCE [LARGE SCALE GENOMIC DNA]</scope>
</reference>
<proteinExistence type="predicted"/>
<dbReference type="EMBL" id="CAJEWN010000535">
    <property type="protein sequence ID" value="CAD2185191.1"/>
    <property type="molecule type" value="Genomic_DNA"/>
</dbReference>
<evidence type="ECO:0000313" key="3">
    <source>
        <dbReference type="Proteomes" id="UP000580250"/>
    </source>
</evidence>
<feature type="signal peptide" evidence="1">
    <location>
        <begin position="1"/>
        <end position="19"/>
    </location>
</feature>
<sequence>MLVRFCFLVVFCLINITETIIVESIEAFATFVLISQSHVSFRTSSSISFAFFMTDVYFLN</sequence>
<comment type="caution">
    <text evidence="2">The sequence shown here is derived from an EMBL/GenBank/DDBJ whole genome shotgun (WGS) entry which is preliminary data.</text>
</comment>
<keyword evidence="1" id="KW-0732">Signal</keyword>
<protein>
    <submittedName>
        <fullName evidence="2">Uncharacterized protein</fullName>
    </submittedName>
</protein>
<accession>A0A6V7WDV8</accession>
<dbReference type="AlphaFoldDB" id="A0A6V7WDV8"/>
<organism evidence="2 3">
    <name type="scientific">Meloidogyne enterolobii</name>
    <name type="common">Root-knot nematode worm</name>
    <name type="synonym">Meloidogyne mayaguensis</name>
    <dbReference type="NCBI Taxonomy" id="390850"/>
    <lineage>
        <taxon>Eukaryota</taxon>
        <taxon>Metazoa</taxon>
        <taxon>Ecdysozoa</taxon>
        <taxon>Nematoda</taxon>
        <taxon>Chromadorea</taxon>
        <taxon>Rhabditida</taxon>
        <taxon>Tylenchina</taxon>
        <taxon>Tylenchomorpha</taxon>
        <taxon>Tylenchoidea</taxon>
        <taxon>Meloidogynidae</taxon>
        <taxon>Meloidogyninae</taxon>
        <taxon>Meloidogyne</taxon>
    </lineage>
</organism>
<evidence type="ECO:0000256" key="1">
    <source>
        <dbReference type="SAM" id="SignalP"/>
    </source>
</evidence>
<dbReference type="Proteomes" id="UP000580250">
    <property type="component" value="Unassembled WGS sequence"/>
</dbReference>
<evidence type="ECO:0000313" key="2">
    <source>
        <dbReference type="EMBL" id="CAD2185191.1"/>
    </source>
</evidence>
<name>A0A6V7WDV8_MELEN</name>